<feature type="region of interest" description="Disordered" evidence="2">
    <location>
        <begin position="1"/>
        <end position="21"/>
    </location>
</feature>
<feature type="region of interest" description="Disordered" evidence="2">
    <location>
        <begin position="602"/>
        <end position="639"/>
    </location>
</feature>
<reference evidence="5" key="1">
    <citation type="journal article" date="2002" name="Science">
        <title>The draft genome of Ciona intestinalis: insights into chordate and vertebrate origins.</title>
        <authorList>
            <person name="Dehal P."/>
            <person name="Satou Y."/>
            <person name="Campbell R.K."/>
            <person name="Chapman J."/>
            <person name="Degnan B."/>
            <person name="De Tomaso A."/>
            <person name="Davidson B."/>
            <person name="Di Gregorio A."/>
            <person name="Gelpke M."/>
            <person name="Goodstein D.M."/>
            <person name="Harafuji N."/>
            <person name="Hastings K.E."/>
            <person name="Ho I."/>
            <person name="Hotta K."/>
            <person name="Huang W."/>
            <person name="Kawashima T."/>
            <person name="Lemaire P."/>
            <person name="Martinez D."/>
            <person name="Meinertzhagen I.A."/>
            <person name="Necula S."/>
            <person name="Nonaka M."/>
            <person name="Putnam N."/>
            <person name="Rash S."/>
            <person name="Saiga H."/>
            <person name="Satake M."/>
            <person name="Terry A."/>
            <person name="Yamada L."/>
            <person name="Wang H.G."/>
            <person name="Awazu S."/>
            <person name="Azumi K."/>
            <person name="Boore J."/>
            <person name="Branno M."/>
            <person name="Chin-Bow S."/>
            <person name="DeSantis R."/>
            <person name="Doyle S."/>
            <person name="Francino P."/>
            <person name="Keys D.N."/>
            <person name="Haga S."/>
            <person name="Hayashi H."/>
            <person name="Hino K."/>
            <person name="Imai K.S."/>
            <person name="Inaba K."/>
            <person name="Kano S."/>
            <person name="Kobayashi K."/>
            <person name="Kobayashi M."/>
            <person name="Lee B.I."/>
            <person name="Makabe K.W."/>
            <person name="Manohar C."/>
            <person name="Matassi G."/>
            <person name="Medina M."/>
            <person name="Mochizuki Y."/>
            <person name="Mount S."/>
            <person name="Morishita T."/>
            <person name="Miura S."/>
            <person name="Nakayama A."/>
            <person name="Nishizaka S."/>
            <person name="Nomoto H."/>
            <person name="Ohta F."/>
            <person name="Oishi K."/>
            <person name="Rigoutsos I."/>
            <person name="Sano M."/>
            <person name="Sasaki A."/>
            <person name="Sasakura Y."/>
            <person name="Shoguchi E."/>
            <person name="Shin-i T."/>
            <person name="Spagnuolo A."/>
            <person name="Stainier D."/>
            <person name="Suzuki M.M."/>
            <person name="Tassy O."/>
            <person name="Takatori N."/>
            <person name="Tokuoka M."/>
            <person name="Yagi K."/>
            <person name="Yoshizaki F."/>
            <person name="Wada S."/>
            <person name="Zhang C."/>
            <person name="Hyatt P.D."/>
            <person name="Larimer F."/>
            <person name="Detter C."/>
            <person name="Doggett N."/>
            <person name="Glavina T."/>
            <person name="Hawkins T."/>
            <person name="Richardson P."/>
            <person name="Lucas S."/>
            <person name="Kohara Y."/>
            <person name="Levine M."/>
            <person name="Satoh N."/>
            <person name="Rokhsar D.S."/>
        </authorList>
    </citation>
    <scope>NUCLEOTIDE SEQUENCE [LARGE SCALE GENOMIC DNA]</scope>
</reference>
<feature type="compositionally biased region" description="Low complexity" evidence="2">
    <location>
        <begin position="186"/>
        <end position="213"/>
    </location>
</feature>
<evidence type="ECO:0000259" key="3">
    <source>
        <dbReference type="PROSITE" id="PS50106"/>
    </source>
</evidence>
<dbReference type="HOGENOM" id="CLU_380189_0_0_1"/>
<feature type="region of interest" description="Disordered" evidence="2">
    <location>
        <begin position="179"/>
        <end position="213"/>
    </location>
</feature>
<feature type="domain" description="PDZ" evidence="3">
    <location>
        <begin position="451"/>
        <end position="520"/>
    </location>
</feature>
<feature type="compositionally biased region" description="Basic and acidic residues" evidence="2">
    <location>
        <begin position="128"/>
        <end position="145"/>
    </location>
</feature>
<reference evidence="4" key="4">
    <citation type="submission" date="2025-09" db="UniProtKB">
        <authorList>
            <consortium name="Ensembl"/>
        </authorList>
    </citation>
    <scope>IDENTIFICATION</scope>
</reference>
<feature type="region of interest" description="Disordered" evidence="2">
    <location>
        <begin position="290"/>
        <end position="338"/>
    </location>
</feature>
<dbReference type="SUPFAM" id="SSF50156">
    <property type="entry name" value="PDZ domain-like"/>
    <property type="match status" value="1"/>
</dbReference>
<dbReference type="Gene3D" id="2.30.42.10">
    <property type="match status" value="1"/>
</dbReference>
<dbReference type="Pfam" id="PF00595">
    <property type="entry name" value="PDZ"/>
    <property type="match status" value="1"/>
</dbReference>
<dbReference type="InParanoid" id="F6SBR8"/>
<dbReference type="InterPro" id="IPR031865">
    <property type="entry name" value="DUF4757"/>
</dbReference>
<evidence type="ECO:0000313" key="5">
    <source>
        <dbReference type="Proteomes" id="UP000008144"/>
    </source>
</evidence>
<dbReference type="AlphaFoldDB" id="F6SBR8"/>
<dbReference type="InterPro" id="IPR036034">
    <property type="entry name" value="PDZ_sf"/>
</dbReference>
<feature type="compositionally biased region" description="Polar residues" evidence="2">
    <location>
        <begin position="618"/>
        <end position="639"/>
    </location>
</feature>
<evidence type="ECO:0000256" key="1">
    <source>
        <dbReference type="SAM" id="Coils"/>
    </source>
</evidence>
<dbReference type="GO" id="GO:0023051">
    <property type="term" value="P:regulation of signaling"/>
    <property type="evidence" value="ECO:0007669"/>
    <property type="project" value="InterPro"/>
</dbReference>
<feature type="compositionally biased region" description="Low complexity" evidence="2">
    <location>
        <begin position="303"/>
        <end position="316"/>
    </location>
</feature>
<accession>F6SBR8</accession>
<sequence>MADSDNSQHSSFDEGDDKREVKYRQCDDMLSRRLAGNMPAALRKKKIETSYKQFITPTGDPMNYVKKHMRSKSMSDLGVDQQKREEQDERNARYYELQKLKEQLKEEEESWSSNLQSWKSRRRSATIDARKRKEDREIIEQESTNKSRRKPKTYKEMLEQKKYRDSAFFDDSDNLVAVIPPNNAISKPSETKSYSTYKKSTTPTIPSQSPPTTTYLSKVEAVIKPVQSNPSSTAVNTSPPQQNTYNRYSSVKSFTLPKKNVENKFPAKTDSVPKMTDYVPKTTVVMRNKPAAANSYQKERPKSAYSDLSSLRSSTLPKDYHSYSTPKPFTKSNTSTFSQQRRTAFANKRNMWENIGSQTNQPVTTEPKHLATLLRDDNAPTITPQNEEKVKPAVVNPVRVEPTPQPKVQAKIETPINFQSKDNTVYAPKISVTSSAKNKSSTIEALFDDMKICINQRPRSEKGFGFTVRGGDDGKPVIVNTVTPGGAASVCQLCIGDEILAINDVRLSSTLTQDEIVQLIVDSVITGNLGLDIRRYGKSKKSNPLRLSGTKVVMTSGGFVQVRSDKGKELVVSANPKNNMNEEPMTKLGEEKFENVKIEVSPPLPPPPPPLARPTQYIPPSTSKQNNGVSPRTSASSSLNRTVRMPTKFQETPSVEIDGLLNKTKNTNHSNIPPAPVVYNGNMNQPSQLKSQLLKESQTLDEQEAKLQEEKRKRIAEAKLEDARLEEEL</sequence>
<dbReference type="PANTHER" id="PTHR46767:SF2">
    <property type="entry name" value="LIM DOMAIN 7B"/>
    <property type="match status" value="1"/>
</dbReference>
<dbReference type="GO" id="GO:0030155">
    <property type="term" value="P:regulation of cell adhesion"/>
    <property type="evidence" value="ECO:0007669"/>
    <property type="project" value="InterPro"/>
</dbReference>
<feature type="coiled-coil region" evidence="1">
    <location>
        <begin position="690"/>
        <end position="728"/>
    </location>
</feature>
<proteinExistence type="predicted"/>
<feature type="compositionally biased region" description="Pro residues" evidence="2">
    <location>
        <begin position="602"/>
        <end position="612"/>
    </location>
</feature>
<evidence type="ECO:0000256" key="2">
    <source>
        <dbReference type="SAM" id="MobiDB-lite"/>
    </source>
</evidence>
<evidence type="ECO:0000313" key="4">
    <source>
        <dbReference type="Ensembl" id="ENSCINP00000002382.3"/>
    </source>
</evidence>
<reference evidence="4" key="3">
    <citation type="submission" date="2025-08" db="UniProtKB">
        <authorList>
            <consortium name="Ensembl"/>
        </authorList>
    </citation>
    <scope>IDENTIFICATION</scope>
</reference>
<dbReference type="Proteomes" id="UP000008144">
    <property type="component" value="Chromosome 9"/>
</dbReference>
<dbReference type="PANTHER" id="PTHR46767">
    <property type="entry name" value="LIM DOMAIN ONLY PROTEIN 7"/>
    <property type="match status" value="1"/>
</dbReference>
<dbReference type="GeneTree" id="ENSGT00950000183159"/>
<keyword evidence="1" id="KW-0175">Coiled coil</keyword>
<feature type="compositionally biased region" description="Basic and acidic residues" evidence="2">
    <location>
        <begin position="81"/>
        <end position="91"/>
    </location>
</feature>
<keyword evidence="5" id="KW-1185">Reference proteome</keyword>
<name>F6SBR8_CIOIN</name>
<dbReference type="Pfam" id="PF15949">
    <property type="entry name" value="DUF4757"/>
    <property type="match status" value="1"/>
</dbReference>
<organism evidence="4 5">
    <name type="scientific">Ciona intestinalis</name>
    <name type="common">Transparent sea squirt</name>
    <name type="synonym">Ascidia intestinalis</name>
    <dbReference type="NCBI Taxonomy" id="7719"/>
    <lineage>
        <taxon>Eukaryota</taxon>
        <taxon>Metazoa</taxon>
        <taxon>Chordata</taxon>
        <taxon>Tunicata</taxon>
        <taxon>Ascidiacea</taxon>
        <taxon>Phlebobranchia</taxon>
        <taxon>Cionidae</taxon>
        <taxon>Ciona</taxon>
    </lineage>
</organism>
<dbReference type="InterPro" id="IPR029978">
    <property type="entry name" value="LMO-7"/>
</dbReference>
<protein>
    <recommendedName>
        <fullName evidence="3">PDZ domain-containing protein</fullName>
    </recommendedName>
</protein>
<dbReference type="EMBL" id="EAAA01002941">
    <property type="status" value="NOT_ANNOTATED_CDS"/>
    <property type="molecule type" value="Genomic_DNA"/>
</dbReference>
<dbReference type="SMART" id="SM00228">
    <property type="entry name" value="PDZ"/>
    <property type="match status" value="1"/>
</dbReference>
<reference evidence="4" key="2">
    <citation type="journal article" date="2008" name="Genome Biol.">
        <title>Improved genome assembly and evidence-based global gene model set for the chordate Ciona intestinalis: new insight into intron and operon populations.</title>
        <authorList>
            <person name="Satou Y."/>
            <person name="Mineta K."/>
            <person name="Ogasawara M."/>
            <person name="Sasakura Y."/>
            <person name="Shoguchi E."/>
            <person name="Ueno K."/>
            <person name="Yamada L."/>
            <person name="Matsumoto J."/>
            <person name="Wasserscheid J."/>
            <person name="Dewar K."/>
            <person name="Wiley G.B."/>
            <person name="Macmil S.L."/>
            <person name="Roe B.A."/>
            <person name="Zeller R.W."/>
            <person name="Hastings K.E."/>
            <person name="Lemaire P."/>
            <person name="Lindquist E."/>
            <person name="Endo T."/>
            <person name="Hotta K."/>
            <person name="Inaba K."/>
        </authorList>
    </citation>
    <scope>NUCLEOTIDE SEQUENCE [LARGE SCALE GENOMIC DNA]</scope>
    <source>
        <strain evidence="4">wild type</strain>
    </source>
</reference>
<dbReference type="STRING" id="7719.ENSCINP00000002382"/>
<feature type="region of interest" description="Disordered" evidence="2">
    <location>
        <begin position="104"/>
        <end position="155"/>
    </location>
</feature>
<feature type="region of interest" description="Disordered" evidence="2">
    <location>
        <begin position="55"/>
        <end position="91"/>
    </location>
</feature>
<feature type="compositionally biased region" description="Polar residues" evidence="2">
    <location>
        <begin position="1"/>
        <end position="10"/>
    </location>
</feature>
<dbReference type="PROSITE" id="PS50106">
    <property type="entry name" value="PDZ"/>
    <property type="match status" value="1"/>
</dbReference>
<dbReference type="CDD" id="cd00136">
    <property type="entry name" value="PDZ_canonical"/>
    <property type="match status" value="1"/>
</dbReference>
<feature type="compositionally biased region" description="Polar residues" evidence="2">
    <location>
        <begin position="322"/>
        <end position="338"/>
    </location>
</feature>
<dbReference type="Ensembl" id="ENSCINT00000002382.3">
    <property type="protein sequence ID" value="ENSCINP00000002382.3"/>
    <property type="gene ID" value="ENSCING00000001236.3"/>
</dbReference>
<dbReference type="InterPro" id="IPR001478">
    <property type="entry name" value="PDZ"/>
</dbReference>